<feature type="domain" description="Rrn7/TAF1B N-terminal cyclin" evidence="12">
    <location>
        <begin position="180"/>
        <end position="259"/>
    </location>
</feature>
<dbReference type="Pfam" id="PF20644">
    <property type="entry name" value="Rrn7_cyclin_N"/>
    <property type="match status" value="2"/>
</dbReference>
<feature type="compositionally biased region" description="Basic and acidic residues" evidence="10">
    <location>
        <begin position="1199"/>
        <end position="1212"/>
    </location>
</feature>
<sequence length="1290" mass="143960">MARRCPVCRSKQWHKEPSSGLIACSEGHILQNYRNESSEMEGAPRHQLKKRTLKKERKKRKIADSKLLHGNKGRFFYFQCLQLVLRHQVAVLIEKWALPSEFEVVCKDLWTLHLSLLQDPIPEEMADESGEEELELVENSDMLPTIAEDLPGIKILTDDDKSSEGDAENDAEIDQLLAENSESESENDDENADTTYIEGEPTKKKKQRHRRHQQELVANTLAILVLAFWTLRIPILYRDLLDLVQAYEVPYLDVLRILPADMVSRLNRANLQALTPPNAPSTLDLHDVVSSLARRMHETYGVLTPEANAAPILWRVVSQCFGANPTLYKLAKRLAARLSLSLTLHHSLAPPLRRVKDWDPESHKFDNIAPELAFAATCVIVLKLVYGFDGQQRLPADVEDPACEMPRVDEYRARLKALNDDQGRTRDAAFSARREITIEDLSDDMLDDYLSFCATALVGCGSDDLLDRYFPLDTRQVHTRKYVVQIPCGRLGATRQQSAEDAILKPGQEYALGGGAEGLVGRVGEWLGIDEDYIETSVFVARRDKDKDASKPDVRRSTTVLTPIPTTPILSSGKPDDEPVSRTTPTKRSWTTWLGKKGTIKRSRPPIPVDDEWVDPMPQWQPSQPAPILKPPPPSRPLPPPRIVTDVDSVEDASDDDSDSDDEPMPHLQKTVKYIQNSLIPPLWAPSPFARPAGTPLYPRSANGPRALPVRNTLQAAMHKTRLLRRLHDTDQSTRPAQLSLLPFASHPPPPTTHPDQSPMLPWYHIRAPPSTMTISDTSAGLRRWMSRPCFEERFAVWFPDEGGHVVSQPVQGSAAAVAELEYSPSLEALIGFDPLPVLEESPTVGTAVANSTLVPSPLRNSALKPSPPPVSPVEPPAPGPAPTTSRVHFAEDDKDDVIPLGYALRMKKRREEKAKFLRAEQERRAFEMEKAKQEAERRKRELERKQWEDEKRAWEREKKAMEEERKKRIYAEEVASTRARREHQRAGGGYGVGTSMLGSSSSTSLRDERRRTETNTYSRPVHDQRRQASEPAQASTPSSSPHTSSPSSSRPPSVHQTGRNSSRPPSVHSSSEEFRPPAVKRGSMASLPGKPTASERSSIYSLWSSSNPALMPPVPQMPMYSLDMPLLPPTAPFMGSRSRGHPGQRSQGSRDSSPGHSPSSPSRHRLPSSNSSSDRIHLQHHPQPSSRRGSNVSGQRPEMGHQRRSSDDARRATLPPPTDTYGSLRSTSSSSLSRGRAPRPPSSFQPPPPPVMPWTAPPLITSYSQQQLVIASGPQWTIPPTKRRQTTIS</sequence>
<keyword evidence="15" id="KW-1185">Reference proteome</keyword>
<feature type="compositionally biased region" description="Basic and acidic residues" evidence="10">
    <location>
        <begin position="928"/>
        <end position="972"/>
    </location>
</feature>
<feature type="compositionally biased region" description="Polar residues" evidence="10">
    <location>
        <begin position="1095"/>
        <end position="1109"/>
    </location>
</feature>
<feature type="compositionally biased region" description="Low complexity" evidence="10">
    <location>
        <begin position="1036"/>
        <end position="1054"/>
    </location>
</feature>
<evidence type="ECO:0000313" key="15">
    <source>
        <dbReference type="Proteomes" id="UP000815677"/>
    </source>
</evidence>
<feature type="transmembrane region" description="Helical" evidence="11">
    <location>
        <begin position="216"/>
        <end position="237"/>
    </location>
</feature>
<evidence type="ECO:0000256" key="11">
    <source>
        <dbReference type="SAM" id="Phobius"/>
    </source>
</evidence>
<evidence type="ECO:0000256" key="9">
    <source>
        <dbReference type="ARBA" id="ARBA00023242"/>
    </source>
</evidence>
<dbReference type="Proteomes" id="UP000815677">
    <property type="component" value="Unassembled WGS sequence"/>
</dbReference>
<keyword evidence="11" id="KW-0472">Membrane</keyword>
<comment type="similarity">
    <text evidence="2">Belongs to the RRN7/TAF1B family.</text>
</comment>
<feature type="compositionally biased region" description="Low complexity" evidence="10">
    <location>
        <begin position="1223"/>
        <end position="1236"/>
    </location>
</feature>
<evidence type="ECO:0000256" key="8">
    <source>
        <dbReference type="ARBA" id="ARBA00023163"/>
    </source>
</evidence>
<comment type="subcellular location">
    <subcellularLocation>
        <location evidence="1">Nucleus</location>
        <location evidence="1">Nucleolus</location>
    </subcellularLocation>
</comment>
<evidence type="ECO:0000313" key="14">
    <source>
        <dbReference type="EMBL" id="GAT59924.1"/>
    </source>
</evidence>
<keyword evidence="6" id="KW-0805">Transcription regulation</keyword>
<feature type="compositionally biased region" description="Low complexity" evidence="10">
    <location>
        <begin position="1150"/>
        <end position="1174"/>
    </location>
</feature>
<keyword evidence="5" id="KW-0862">Zinc</keyword>
<dbReference type="Pfam" id="PF20645">
    <property type="entry name" value="Rrn7_cyclin_C"/>
    <property type="match status" value="1"/>
</dbReference>
<evidence type="ECO:0000256" key="10">
    <source>
        <dbReference type="SAM" id="MobiDB-lite"/>
    </source>
</evidence>
<dbReference type="InterPro" id="IPR048540">
    <property type="entry name" value="Rrn7_cyclin_N"/>
</dbReference>
<keyword evidence="4" id="KW-0863">Zinc-finger</keyword>
<feature type="compositionally biased region" description="Basic and acidic residues" evidence="10">
    <location>
        <begin position="545"/>
        <end position="556"/>
    </location>
</feature>
<feature type="compositionally biased region" description="Acidic residues" evidence="10">
    <location>
        <begin position="648"/>
        <end position="663"/>
    </location>
</feature>
<keyword evidence="3" id="KW-0479">Metal-binding</keyword>
<dbReference type="PANTHER" id="PTHR31576:SF2">
    <property type="entry name" value="TATA BOX-BINDING PROTEIN-ASSOCIATED FACTOR RNA POLYMERASE I SUBUNIT B"/>
    <property type="match status" value="1"/>
</dbReference>
<feature type="region of interest" description="Disordered" evidence="10">
    <location>
        <begin position="928"/>
        <end position="1259"/>
    </location>
</feature>
<dbReference type="EMBL" id="DF849927">
    <property type="protein sequence ID" value="GAT59924.1"/>
    <property type="molecule type" value="Genomic_DNA"/>
</dbReference>
<dbReference type="PANTHER" id="PTHR31576">
    <property type="entry name" value="TATA BOX-BINDING PROTEIN-ASSOCIATED FACTOR RNA POLYMERASE I SUBUNIT B"/>
    <property type="match status" value="1"/>
</dbReference>
<reference evidence="14" key="1">
    <citation type="submission" date="2014-09" db="EMBL/GenBank/DDBJ databases">
        <title>Genome sequence of the luminous mushroom Mycena chlorophos for searching fungal bioluminescence genes.</title>
        <authorList>
            <person name="Tanaka Y."/>
            <person name="Kasuga D."/>
            <person name="Oba Y."/>
            <person name="Hase S."/>
            <person name="Sato K."/>
            <person name="Oba Y."/>
            <person name="Sakakibara Y."/>
        </authorList>
    </citation>
    <scope>NUCLEOTIDE SEQUENCE</scope>
</reference>
<evidence type="ECO:0000256" key="7">
    <source>
        <dbReference type="ARBA" id="ARBA00023125"/>
    </source>
</evidence>
<keyword evidence="8" id="KW-0804">Transcription</keyword>
<feature type="compositionally biased region" description="Polar residues" evidence="10">
    <location>
        <begin position="581"/>
        <end position="592"/>
    </location>
</feature>
<feature type="compositionally biased region" description="Pro residues" evidence="10">
    <location>
        <begin position="866"/>
        <end position="882"/>
    </location>
</feature>
<evidence type="ECO:0000256" key="3">
    <source>
        <dbReference type="ARBA" id="ARBA00022723"/>
    </source>
</evidence>
<feature type="compositionally biased region" description="Polar residues" evidence="10">
    <location>
        <begin position="1183"/>
        <end position="1195"/>
    </location>
</feature>
<organism evidence="14 15">
    <name type="scientific">Mycena chlorophos</name>
    <name type="common">Agaric fungus</name>
    <name type="synonym">Agaricus chlorophos</name>
    <dbReference type="NCBI Taxonomy" id="658473"/>
    <lineage>
        <taxon>Eukaryota</taxon>
        <taxon>Fungi</taxon>
        <taxon>Dikarya</taxon>
        <taxon>Basidiomycota</taxon>
        <taxon>Agaricomycotina</taxon>
        <taxon>Agaricomycetes</taxon>
        <taxon>Agaricomycetidae</taxon>
        <taxon>Agaricales</taxon>
        <taxon>Marasmiineae</taxon>
        <taxon>Mycenaceae</taxon>
        <taxon>Mycena</taxon>
    </lineage>
</organism>
<keyword evidence="7" id="KW-0238">DNA-binding</keyword>
<feature type="region of interest" description="Disordered" evidence="10">
    <location>
        <begin position="859"/>
        <end position="893"/>
    </location>
</feature>
<accession>A0ABQ0M9B8</accession>
<keyword evidence="9" id="KW-0539">Nucleus</keyword>
<evidence type="ECO:0000259" key="12">
    <source>
        <dbReference type="Pfam" id="PF20644"/>
    </source>
</evidence>
<evidence type="ECO:0000256" key="6">
    <source>
        <dbReference type="ARBA" id="ARBA00023015"/>
    </source>
</evidence>
<evidence type="ECO:0000256" key="4">
    <source>
        <dbReference type="ARBA" id="ARBA00022771"/>
    </source>
</evidence>
<feature type="domain" description="Rrn7/TAF1B N-terminal cyclin" evidence="12">
    <location>
        <begin position="81"/>
        <end position="126"/>
    </location>
</feature>
<evidence type="ECO:0000256" key="5">
    <source>
        <dbReference type="ARBA" id="ARBA00022833"/>
    </source>
</evidence>
<keyword evidence="11" id="KW-0812">Transmembrane</keyword>
<feature type="compositionally biased region" description="Acidic residues" evidence="10">
    <location>
        <begin position="181"/>
        <end position="192"/>
    </location>
</feature>
<feature type="compositionally biased region" description="Low complexity" evidence="10">
    <location>
        <begin position="994"/>
        <end position="1005"/>
    </location>
</feature>
<gene>
    <name evidence="14" type="ORF">MCHLO_16141</name>
</gene>
<evidence type="ECO:0000259" key="13">
    <source>
        <dbReference type="Pfam" id="PF20645"/>
    </source>
</evidence>
<proteinExistence type="inferred from homology"/>
<dbReference type="InterPro" id="IPR048538">
    <property type="entry name" value="Rrn7_cyclin_C"/>
</dbReference>
<protein>
    <recommendedName>
        <fullName evidence="16">RRN7-type domain-containing protein</fullName>
    </recommendedName>
</protein>
<dbReference type="InterPro" id="IPR033599">
    <property type="entry name" value="TAF1B/Rrn7"/>
</dbReference>
<feature type="region of interest" description="Disordered" evidence="10">
    <location>
        <begin position="545"/>
        <end position="666"/>
    </location>
</feature>
<evidence type="ECO:0008006" key="16">
    <source>
        <dbReference type="Google" id="ProtNLM"/>
    </source>
</evidence>
<feature type="compositionally biased region" description="Low complexity" evidence="10">
    <location>
        <begin position="557"/>
        <end position="572"/>
    </location>
</feature>
<evidence type="ECO:0000256" key="2">
    <source>
        <dbReference type="ARBA" id="ARBA00006899"/>
    </source>
</evidence>
<feature type="compositionally biased region" description="Pro residues" evidence="10">
    <location>
        <begin position="624"/>
        <end position="642"/>
    </location>
</feature>
<feature type="compositionally biased region" description="Pro residues" evidence="10">
    <location>
        <begin position="1239"/>
        <end position="1257"/>
    </location>
</feature>
<feature type="region of interest" description="Disordered" evidence="10">
    <location>
        <begin position="178"/>
        <end position="210"/>
    </location>
</feature>
<evidence type="ECO:0000256" key="1">
    <source>
        <dbReference type="ARBA" id="ARBA00004604"/>
    </source>
</evidence>
<name>A0ABQ0M9B8_MYCCL</name>
<feature type="domain" description="Rrn7/TAF1B C-terminal cyclin" evidence="13">
    <location>
        <begin position="279"/>
        <end position="453"/>
    </location>
</feature>
<keyword evidence="11" id="KW-1133">Transmembrane helix</keyword>